<accession>A0ABP7CTV9</accession>
<protein>
    <submittedName>
        <fullName evidence="1">Uncharacterized protein</fullName>
    </submittedName>
</protein>
<dbReference type="EMBL" id="BAAAYX010000002">
    <property type="protein sequence ID" value="GAA3696098.1"/>
    <property type="molecule type" value="Genomic_DNA"/>
</dbReference>
<evidence type="ECO:0000313" key="2">
    <source>
        <dbReference type="Proteomes" id="UP001500051"/>
    </source>
</evidence>
<name>A0ABP7CTV9_9ACTN</name>
<comment type="caution">
    <text evidence="1">The sequence shown here is derived from an EMBL/GenBank/DDBJ whole genome shotgun (WGS) entry which is preliminary data.</text>
</comment>
<dbReference type="Proteomes" id="UP001500051">
    <property type="component" value="Unassembled WGS sequence"/>
</dbReference>
<keyword evidence="2" id="KW-1185">Reference proteome</keyword>
<proteinExistence type="predicted"/>
<gene>
    <name evidence="1" type="ORF">GCM10022204_10070</name>
</gene>
<evidence type="ECO:0000313" key="1">
    <source>
        <dbReference type="EMBL" id="GAA3696098.1"/>
    </source>
</evidence>
<reference evidence="2" key="1">
    <citation type="journal article" date="2019" name="Int. J. Syst. Evol. Microbiol.">
        <title>The Global Catalogue of Microorganisms (GCM) 10K type strain sequencing project: providing services to taxonomists for standard genome sequencing and annotation.</title>
        <authorList>
            <consortium name="The Broad Institute Genomics Platform"/>
            <consortium name="The Broad Institute Genome Sequencing Center for Infectious Disease"/>
            <person name="Wu L."/>
            <person name="Ma J."/>
        </authorList>
    </citation>
    <scope>NUCLEOTIDE SEQUENCE [LARGE SCALE GENOMIC DNA]</scope>
    <source>
        <strain evidence="2">JCM 16548</strain>
    </source>
</reference>
<dbReference type="Pfam" id="PF21853">
    <property type="entry name" value="DUF6912"/>
    <property type="match status" value="1"/>
</dbReference>
<organism evidence="1 2">
    <name type="scientific">Microlunatus aurantiacus</name>
    <dbReference type="NCBI Taxonomy" id="446786"/>
    <lineage>
        <taxon>Bacteria</taxon>
        <taxon>Bacillati</taxon>
        <taxon>Actinomycetota</taxon>
        <taxon>Actinomycetes</taxon>
        <taxon>Propionibacteriales</taxon>
        <taxon>Propionibacteriaceae</taxon>
        <taxon>Microlunatus</taxon>
    </lineage>
</organism>
<sequence length="156" mass="16217">MTVFVPLTLDAARQLRTVGSARDLVGYAAGPGLRTWLSEARLDDEEADYVALNHAGVAALTLDDTAPTRIVLAVDRDVADGDDLGAVTVAQLDWVAVRSLFADEGAAASAVLAARAAVRGSDLAAALSAPAVEALQESYDLLWYAPDELDALPAPT</sequence>
<dbReference type="RefSeq" id="WP_344811170.1">
    <property type="nucleotide sequence ID" value="NZ_BAAAYX010000002.1"/>
</dbReference>
<dbReference type="InterPro" id="IPR054206">
    <property type="entry name" value="DUF6912"/>
</dbReference>